<gene>
    <name evidence="2" type="ORF">B0I36DRAFT_353338</name>
    <name evidence="1" type="ORF">B0I36DRAFT_355348</name>
</gene>
<evidence type="ECO:0000313" key="1">
    <source>
        <dbReference type="EMBL" id="KAH7016583.1"/>
    </source>
</evidence>
<evidence type="ECO:0000313" key="2">
    <source>
        <dbReference type="EMBL" id="KAH7025191.1"/>
    </source>
</evidence>
<proteinExistence type="predicted"/>
<dbReference type="RefSeq" id="XP_046008739.1">
    <property type="nucleotide sequence ID" value="XM_046157196.1"/>
</dbReference>
<dbReference type="AlphaFoldDB" id="A0A9P9BJB8"/>
<comment type="caution">
    <text evidence="1">The sequence shown here is derived from an EMBL/GenBank/DDBJ whole genome shotgun (WGS) entry which is preliminary data.</text>
</comment>
<sequence length="128" mass="14317">MSARWANFGRPSKEMACTCILRTRHGLRPELDTSGSLAARGREFSQRGSHIVHRSAVVFAEVDGDAKRFVTTSIYADERDWAALLSVWLWSLVCYLKPGKRILTRSPRVVVLAWSQSGMAARRLSLPG</sequence>
<dbReference type="Proteomes" id="UP000756346">
    <property type="component" value="Unassembled WGS sequence"/>
</dbReference>
<name>A0A9P9BJB8_9PEZI</name>
<protein>
    <submittedName>
        <fullName evidence="1">Uncharacterized protein</fullName>
    </submittedName>
</protein>
<dbReference type="GeneID" id="70186742"/>
<dbReference type="EMBL" id="JAGTJQ010000009">
    <property type="protein sequence ID" value="KAH7025191.1"/>
    <property type="molecule type" value="Genomic_DNA"/>
</dbReference>
<evidence type="ECO:0000313" key="3">
    <source>
        <dbReference type="Proteomes" id="UP000756346"/>
    </source>
</evidence>
<reference evidence="1" key="1">
    <citation type="journal article" date="2021" name="Nat. Commun.">
        <title>Genetic determinants of endophytism in the Arabidopsis root mycobiome.</title>
        <authorList>
            <person name="Mesny F."/>
            <person name="Miyauchi S."/>
            <person name="Thiergart T."/>
            <person name="Pickel B."/>
            <person name="Atanasova L."/>
            <person name="Karlsson M."/>
            <person name="Huettel B."/>
            <person name="Barry K.W."/>
            <person name="Haridas S."/>
            <person name="Chen C."/>
            <person name="Bauer D."/>
            <person name="Andreopoulos W."/>
            <person name="Pangilinan J."/>
            <person name="LaButti K."/>
            <person name="Riley R."/>
            <person name="Lipzen A."/>
            <person name="Clum A."/>
            <person name="Drula E."/>
            <person name="Henrissat B."/>
            <person name="Kohler A."/>
            <person name="Grigoriev I.V."/>
            <person name="Martin F.M."/>
            <person name="Hacquard S."/>
        </authorList>
    </citation>
    <scope>NUCLEOTIDE SEQUENCE</scope>
    <source>
        <strain evidence="1">MPI-CAGE-CH-0230</strain>
    </source>
</reference>
<accession>A0A9P9BJB8</accession>
<dbReference type="EMBL" id="JAGTJQ010000012">
    <property type="protein sequence ID" value="KAH7016583.1"/>
    <property type="molecule type" value="Genomic_DNA"/>
</dbReference>
<keyword evidence="3" id="KW-1185">Reference proteome</keyword>
<organism evidence="1 3">
    <name type="scientific">Microdochium trichocladiopsis</name>
    <dbReference type="NCBI Taxonomy" id="1682393"/>
    <lineage>
        <taxon>Eukaryota</taxon>
        <taxon>Fungi</taxon>
        <taxon>Dikarya</taxon>
        <taxon>Ascomycota</taxon>
        <taxon>Pezizomycotina</taxon>
        <taxon>Sordariomycetes</taxon>
        <taxon>Xylariomycetidae</taxon>
        <taxon>Xylariales</taxon>
        <taxon>Microdochiaceae</taxon>
        <taxon>Microdochium</taxon>
    </lineage>
</organism>